<dbReference type="PIRSF" id="PIRSF001461">
    <property type="entry name" value="RPE"/>
    <property type="match status" value="1"/>
</dbReference>
<dbReference type="EC" id="5.1.3.1" evidence="7 10"/>
<keyword evidence="8 10" id="KW-0479">Metal-binding</keyword>
<keyword evidence="16" id="KW-1185">Reference proteome</keyword>
<evidence type="ECO:0000256" key="14">
    <source>
        <dbReference type="PIRSR" id="PIRSR001461-3"/>
    </source>
</evidence>
<dbReference type="PROSITE" id="PS01085">
    <property type="entry name" value="RIBUL_P_3_EPIMER_1"/>
    <property type="match status" value="1"/>
</dbReference>
<comment type="cofactor">
    <cofactor evidence="4">
        <name>Zn(2+)</name>
        <dbReference type="ChEBI" id="CHEBI:29105"/>
    </cofactor>
</comment>
<comment type="similarity">
    <text evidence="6 10 11">Belongs to the ribulose-phosphate 3-epimerase family.</text>
</comment>
<dbReference type="GO" id="GO:0006098">
    <property type="term" value="P:pentose-phosphate shunt"/>
    <property type="evidence" value="ECO:0007669"/>
    <property type="project" value="UniProtKB-UniRule"/>
</dbReference>
<dbReference type="AlphaFoldDB" id="A0AAW5K4K3"/>
<dbReference type="RefSeq" id="WP_008713460.1">
    <property type="nucleotide sequence ID" value="NZ_CABKQM010000008.1"/>
</dbReference>
<dbReference type="CDD" id="cd00429">
    <property type="entry name" value="RPE"/>
    <property type="match status" value="1"/>
</dbReference>
<dbReference type="FunFam" id="3.20.20.70:FF:000004">
    <property type="entry name" value="Ribulose-phosphate 3-epimerase"/>
    <property type="match status" value="1"/>
</dbReference>
<keyword evidence="9 10" id="KW-0413">Isomerase</keyword>
<dbReference type="GO" id="GO:0046872">
    <property type="term" value="F:metal ion binding"/>
    <property type="evidence" value="ECO:0007669"/>
    <property type="project" value="UniProtKB-UniRule"/>
</dbReference>
<feature type="binding site" evidence="10 14">
    <location>
        <begin position="155"/>
        <end position="158"/>
    </location>
    <ligand>
        <name>substrate</name>
    </ligand>
</feature>
<proteinExistence type="inferred from homology"/>
<evidence type="ECO:0000256" key="5">
    <source>
        <dbReference type="ARBA" id="ARBA00001954"/>
    </source>
</evidence>
<dbReference type="HAMAP" id="MF_02227">
    <property type="entry name" value="RPE"/>
    <property type="match status" value="1"/>
</dbReference>
<dbReference type="SUPFAM" id="SSF51366">
    <property type="entry name" value="Ribulose-phoshate binding barrel"/>
    <property type="match status" value="1"/>
</dbReference>
<accession>A0AAW5K4K3</accession>
<keyword evidence="13" id="KW-0464">Manganese</keyword>
<protein>
    <recommendedName>
        <fullName evidence="7 10">Ribulose-phosphate 3-epimerase</fullName>
        <ecNumber evidence="7 10">5.1.3.1</ecNumber>
    </recommendedName>
</protein>
<evidence type="ECO:0000256" key="10">
    <source>
        <dbReference type="HAMAP-Rule" id="MF_02227"/>
    </source>
</evidence>
<feature type="active site" description="Proton donor" evidence="10 12">
    <location>
        <position position="188"/>
    </location>
</feature>
<evidence type="ECO:0000256" key="13">
    <source>
        <dbReference type="PIRSR" id="PIRSR001461-2"/>
    </source>
</evidence>
<comment type="cofactor">
    <cofactor evidence="10 13">
        <name>a divalent metal cation</name>
        <dbReference type="ChEBI" id="CHEBI:60240"/>
    </cofactor>
    <text evidence="10 13">Binds 1 divalent metal cation per subunit.</text>
</comment>
<organism evidence="15 16">
    <name type="scientific">Cloacibacillus evryensis</name>
    <dbReference type="NCBI Taxonomy" id="508460"/>
    <lineage>
        <taxon>Bacteria</taxon>
        <taxon>Thermotogati</taxon>
        <taxon>Synergistota</taxon>
        <taxon>Synergistia</taxon>
        <taxon>Synergistales</taxon>
        <taxon>Synergistaceae</taxon>
        <taxon>Cloacibacillus</taxon>
    </lineage>
</organism>
<feature type="binding site" evidence="10 13">
    <location>
        <position position="188"/>
    </location>
    <ligand>
        <name>a divalent metal cation</name>
        <dbReference type="ChEBI" id="CHEBI:60240"/>
    </ligand>
</feature>
<feature type="binding site" evidence="10 14">
    <location>
        <position position="79"/>
    </location>
    <ligand>
        <name>substrate</name>
    </ligand>
</feature>
<evidence type="ECO:0000256" key="8">
    <source>
        <dbReference type="ARBA" id="ARBA00022723"/>
    </source>
</evidence>
<comment type="cofactor">
    <cofactor evidence="3">
        <name>Co(2+)</name>
        <dbReference type="ChEBI" id="CHEBI:48828"/>
    </cofactor>
</comment>
<dbReference type="Pfam" id="PF00834">
    <property type="entry name" value="Ribul_P_3_epim"/>
    <property type="match status" value="1"/>
</dbReference>
<evidence type="ECO:0000256" key="11">
    <source>
        <dbReference type="PIRNR" id="PIRNR001461"/>
    </source>
</evidence>
<feature type="binding site" evidence="10 14">
    <location>
        <position position="21"/>
    </location>
    <ligand>
        <name>substrate</name>
    </ligand>
</feature>
<dbReference type="Gene3D" id="3.20.20.70">
    <property type="entry name" value="Aldolase class I"/>
    <property type="match status" value="1"/>
</dbReference>
<dbReference type="GO" id="GO:0004750">
    <property type="term" value="F:D-ribulose-phosphate 3-epimerase activity"/>
    <property type="evidence" value="ECO:0007669"/>
    <property type="project" value="UniProtKB-UniRule"/>
</dbReference>
<evidence type="ECO:0000256" key="9">
    <source>
        <dbReference type="ARBA" id="ARBA00023235"/>
    </source>
</evidence>
<dbReference type="NCBIfam" id="NF004076">
    <property type="entry name" value="PRK05581.1-4"/>
    <property type="match status" value="1"/>
</dbReference>
<feature type="binding site" evidence="10 13">
    <location>
        <position position="45"/>
    </location>
    <ligand>
        <name>a divalent metal cation</name>
        <dbReference type="ChEBI" id="CHEBI:60240"/>
    </ligand>
</feature>
<gene>
    <name evidence="10 15" type="primary">rpe</name>
    <name evidence="15" type="ORF">NE630_10100</name>
</gene>
<feature type="binding site" evidence="10 13">
    <location>
        <position position="79"/>
    </location>
    <ligand>
        <name>a divalent metal cation</name>
        <dbReference type="ChEBI" id="CHEBI:60240"/>
    </ligand>
</feature>
<dbReference type="InterPro" id="IPR011060">
    <property type="entry name" value="RibuloseP-bd_barrel"/>
</dbReference>
<dbReference type="PANTHER" id="PTHR11749">
    <property type="entry name" value="RIBULOSE-5-PHOSPHATE-3-EPIMERASE"/>
    <property type="match status" value="1"/>
</dbReference>
<dbReference type="InterPro" id="IPR013785">
    <property type="entry name" value="Aldolase_TIM"/>
</dbReference>
<evidence type="ECO:0000256" key="2">
    <source>
        <dbReference type="ARBA" id="ARBA00001936"/>
    </source>
</evidence>
<dbReference type="EMBL" id="JANFYT010000020">
    <property type="protein sequence ID" value="MCQ4814779.1"/>
    <property type="molecule type" value="Genomic_DNA"/>
</dbReference>
<dbReference type="PROSITE" id="PS01086">
    <property type="entry name" value="RIBUL_P_3_EPIMER_2"/>
    <property type="match status" value="1"/>
</dbReference>
<keyword evidence="13" id="KW-0170">Cobalt</keyword>
<name>A0AAW5K4K3_9BACT</name>
<comment type="function">
    <text evidence="10">Catalyzes the reversible epimerization of D-ribulose 5-phosphate to D-xylulose 5-phosphate.</text>
</comment>
<evidence type="ECO:0000256" key="4">
    <source>
        <dbReference type="ARBA" id="ARBA00001947"/>
    </source>
</evidence>
<reference evidence="15 16" key="1">
    <citation type="submission" date="2022-06" db="EMBL/GenBank/DDBJ databases">
        <title>Isolation of gut microbiota from human fecal samples.</title>
        <authorList>
            <person name="Pamer E.G."/>
            <person name="Barat B."/>
            <person name="Waligurski E."/>
            <person name="Medina S."/>
            <person name="Paddock L."/>
            <person name="Mostad J."/>
        </authorList>
    </citation>
    <scope>NUCLEOTIDE SEQUENCE [LARGE SCALE GENOMIC DNA]</scope>
    <source>
        <strain evidence="15 16">DFI.9.90</strain>
    </source>
</reference>
<dbReference type="GO" id="GO:0019323">
    <property type="term" value="P:pentose catabolic process"/>
    <property type="evidence" value="ECO:0007669"/>
    <property type="project" value="UniProtKB-UniRule"/>
</dbReference>
<comment type="catalytic activity">
    <reaction evidence="1 10 11">
        <text>D-ribulose 5-phosphate = D-xylulose 5-phosphate</text>
        <dbReference type="Rhea" id="RHEA:13677"/>
        <dbReference type="ChEBI" id="CHEBI:57737"/>
        <dbReference type="ChEBI" id="CHEBI:58121"/>
        <dbReference type="EC" id="5.1.3.1"/>
    </reaction>
</comment>
<evidence type="ECO:0000256" key="3">
    <source>
        <dbReference type="ARBA" id="ARBA00001941"/>
    </source>
</evidence>
<dbReference type="InterPro" id="IPR026019">
    <property type="entry name" value="Ribul_P_3_epim"/>
</dbReference>
<evidence type="ECO:0000256" key="12">
    <source>
        <dbReference type="PIRSR" id="PIRSR001461-1"/>
    </source>
</evidence>
<feature type="binding site" evidence="10">
    <location>
        <begin position="188"/>
        <end position="190"/>
    </location>
    <ligand>
        <name>substrate</name>
    </ligand>
</feature>
<sequence>MAGPLQLKELKKERGILISPSLLSADVLNMERHIGELKGEADWLHVDIMDGHFVPNLSYGPALVKALRKRYPQAFLDVHIMVEPAEDFLDMFLSAGPSLLTVHLEAAKHIHRALQRIKDAGVLAGVSINPGTAAEPLTPVLHMADLVLVMSVNPGYGGQSFIEETLDKVRWLFRVRGEHGWGYLIEMDGGVGPKNVARIAEAGCDVVVAGSAVFGQPEPSEVIKEMRRSVQRG</sequence>
<comment type="cofactor">
    <cofactor evidence="5">
        <name>Fe(2+)</name>
        <dbReference type="ChEBI" id="CHEBI:29033"/>
    </cofactor>
</comment>
<dbReference type="Proteomes" id="UP001205919">
    <property type="component" value="Unassembled WGS sequence"/>
</dbReference>
<comment type="pathway">
    <text evidence="10">Carbohydrate degradation.</text>
</comment>
<comment type="caution">
    <text evidence="15">The sequence shown here is derived from an EMBL/GenBank/DDBJ whole genome shotgun (WGS) entry which is preliminary data.</text>
</comment>
<feature type="active site" description="Proton acceptor" evidence="10 12">
    <location>
        <position position="47"/>
    </location>
</feature>
<dbReference type="GO" id="GO:0005737">
    <property type="term" value="C:cytoplasm"/>
    <property type="evidence" value="ECO:0007669"/>
    <property type="project" value="UniProtKB-ARBA"/>
</dbReference>
<dbReference type="InterPro" id="IPR000056">
    <property type="entry name" value="Ribul_P_3_epim-like"/>
</dbReference>
<evidence type="ECO:0000313" key="16">
    <source>
        <dbReference type="Proteomes" id="UP001205919"/>
    </source>
</evidence>
<evidence type="ECO:0000256" key="1">
    <source>
        <dbReference type="ARBA" id="ARBA00001782"/>
    </source>
</evidence>
<evidence type="ECO:0000256" key="6">
    <source>
        <dbReference type="ARBA" id="ARBA00009541"/>
    </source>
</evidence>
<keyword evidence="13" id="KW-0862">Zinc</keyword>
<evidence type="ECO:0000313" key="15">
    <source>
        <dbReference type="EMBL" id="MCQ4814779.1"/>
    </source>
</evidence>
<feature type="binding site" evidence="14">
    <location>
        <position position="190"/>
    </location>
    <ligand>
        <name>substrate</name>
    </ligand>
</feature>
<keyword evidence="10 11" id="KW-0119">Carbohydrate metabolism</keyword>
<comment type="cofactor">
    <cofactor evidence="2">
        <name>Mn(2+)</name>
        <dbReference type="ChEBI" id="CHEBI:29035"/>
    </cofactor>
</comment>
<feature type="binding site" evidence="10 14">
    <location>
        <begin position="210"/>
        <end position="211"/>
    </location>
    <ligand>
        <name>substrate</name>
    </ligand>
</feature>
<feature type="binding site" evidence="10 13">
    <location>
        <position position="47"/>
    </location>
    <ligand>
        <name>a divalent metal cation</name>
        <dbReference type="ChEBI" id="CHEBI:60240"/>
    </ligand>
</feature>
<dbReference type="NCBIfam" id="TIGR01163">
    <property type="entry name" value="rpe"/>
    <property type="match status" value="1"/>
</dbReference>
<evidence type="ECO:0000256" key="7">
    <source>
        <dbReference type="ARBA" id="ARBA00013188"/>
    </source>
</evidence>